<comment type="caution">
    <text evidence="1">The sequence shown here is derived from an EMBL/GenBank/DDBJ whole genome shotgun (WGS) entry which is preliminary data.</text>
</comment>
<evidence type="ECO:0000313" key="1">
    <source>
        <dbReference type="EMBL" id="GBN61597.1"/>
    </source>
</evidence>
<gene>
    <name evidence="1" type="ORF">AVEN_255063_1</name>
</gene>
<organism evidence="1 2">
    <name type="scientific">Araneus ventricosus</name>
    <name type="common">Orbweaver spider</name>
    <name type="synonym">Epeira ventricosa</name>
    <dbReference type="NCBI Taxonomy" id="182803"/>
    <lineage>
        <taxon>Eukaryota</taxon>
        <taxon>Metazoa</taxon>
        <taxon>Ecdysozoa</taxon>
        <taxon>Arthropoda</taxon>
        <taxon>Chelicerata</taxon>
        <taxon>Arachnida</taxon>
        <taxon>Araneae</taxon>
        <taxon>Araneomorphae</taxon>
        <taxon>Entelegynae</taxon>
        <taxon>Araneoidea</taxon>
        <taxon>Araneidae</taxon>
        <taxon>Araneus</taxon>
    </lineage>
</organism>
<proteinExistence type="predicted"/>
<dbReference type="AlphaFoldDB" id="A0A4Y2QFP0"/>
<name>A0A4Y2QFP0_ARAVE</name>
<protein>
    <submittedName>
        <fullName evidence="1">Uncharacterized protein</fullName>
    </submittedName>
</protein>
<keyword evidence="2" id="KW-1185">Reference proteome</keyword>
<reference evidence="1 2" key="1">
    <citation type="journal article" date="2019" name="Sci. Rep.">
        <title>Orb-weaving spider Araneus ventricosus genome elucidates the spidroin gene catalogue.</title>
        <authorList>
            <person name="Kono N."/>
            <person name="Nakamura H."/>
            <person name="Ohtoshi R."/>
            <person name="Moran D.A.P."/>
            <person name="Shinohara A."/>
            <person name="Yoshida Y."/>
            <person name="Fujiwara M."/>
            <person name="Mori M."/>
            <person name="Tomita M."/>
            <person name="Arakawa K."/>
        </authorList>
    </citation>
    <scope>NUCLEOTIDE SEQUENCE [LARGE SCALE GENOMIC DNA]</scope>
</reference>
<dbReference type="Proteomes" id="UP000499080">
    <property type="component" value="Unassembled WGS sequence"/>
</dbReference>
<evidence type="ECO:0000313" key="2">
    <source>
        <dbReference type="Proteomes" id="UP000499080"/>
    </source>
</evidence>
<accession>A0A4Y2QFP0</accession>
<dbReference type="EMBL" id="BGPR01013657">
    <property type="protein sequence ID" value="GBN61597.1"/>
    <property type="molecule type" value="Genomic_DNA"/>
</dbReference>
<sequence>MNLVLLHVAMSCRVDEVVSKALGSSSCRGGNCAARGRDGSCVSAAALHGAGKALLRDHACPEVGRLLPPRGLRSYRQAVTSWNDLTHSWRIASLNRDIEDSSTFEIHISSPDKPNCHAKVKFQTGAAVVLSYLPSPKLSSQPLRLTLLKRLSVFVTIRYGRKTISRSIQQSGDFDSDVVRFPRHRPVLPVV</sequence>